<reference evidence="8 9" key="1">
    <citation type="submission" date="2016-10" db="EMBL/GenBank/DDBJ databases">
        <authorList>
            <person name="Varghese N."/>
            <person name="Submissions S."/>
        </authorList>
    </citation>
    <scope>NUCLEOTIDE SEQUENCE [LARGE SCALE GENOMIC DNA]</scope>
    <source>
        <strain evidence="8 9">WCC6</strain>
    </source>
</reference>
<dbReference type="GO" id="GO:0005524">
    <property type="term" value="F:ATP binding"/>
    <property type="evidence" value="ECO:0007669"/>
    <property type="project" value="UniProtKB-UniRule"/>
</dbReference>
<feature type="domain" description="3-deoxy-D-manno-octulosonic-acid transferase N-terminal" evidence="7">
    <location>
        <begin position="34"/>
        <end position="216"/>
    </location>
</feature>
<dbReference type="Proteomes" id="UP000182379">
    <property type="component" value="Unassembled WGS sequence"/>
</dbReference>
<comment type="pathway">
    <text evidence="2">Glycolipid biosynthesis; lipid IV(A) biosynthesis; lipid IV(A) from (3R)-3-hydroxytetradecanoyl-[acyl-carrier-protein] and UDP-N-acetyl-alpha-D-glucosamine: step 6/6.</text>
</comment>
<evidence type="ECO:0000256" key="3">
    <source>
        <dbReference type="NCBIfam" id="TIGR00682"/>
    </source>
</evidence>
<keyword evidence="2" id="KW-0441">Lipid A biosynthesis</keyword>
<dbReference type="InterPro" id="IPR039901">
    <property type="entry name" value="Kdotransferase"/>
</dbReference>
<evidence type="ECO:0000256" key="4">
    <source>
        <dbReference type="PIRSR" id="PIRSR639901-1"/>
    </source>
</evidence>
<dbReference type="PANTHER" id="PTHR42755:SF1">
    <property type="entry name" value="3-DEOXY-D-MANNO-OCTULOSONIC ACID TRANSFERASE, MITOCHONDRIAL-RELATED"/>
    <property type="match status" value="1"/>
</dbReference>
<proteinExistence type="inferred from homology"/>
<evidence type="ECO:0000259" key="7">
    <source>
        <dbReference type="Pfam" id="PF04413"/>
    </source>
</evidence>
<dbReference type="InterPro" id="IPR003758">
    <property type="entry name" value="LpxK"/>
</dbReference>
<feature type="active site" description="Proton acceptor" evidence="4">
    <location>
        <position position="65"/>
    </location>
</feature>
<feature type="site" description="Transition state stabilizer" evidence="5">
    <location>
        <position position="135"/>
    </location>
</feature>
<dbReference type="GO" id="GO:0009029">
    <property type="term" value="F:lipid-A 4'-kinase activity"/>
    <property type="evidence" value="ECO:0007669"/>
    <property type="project" value="UniProtKB-UniRule"/>
</dbReference>
<dbReference type="EC" id="2.7.1.130" evidence="2 3"/>
<dbReference type="SUPFAM" id="SSF53756">
    <property type="entry name" value="UDP-Glycosyltransferase/glycogen phosphorylase"/>
    <property type="match status" value="1"/>
</dbReference>
<dbReference type="Gene3D" id="3.40.50.2000">
    <property type="entry name" value="Glycogen Phosphorylase B"/>
    <property type="match status" value="1"/>
</dbReference>
<dbReference type="SUPFAM" id="SSF52540">
    <property type="entry name" value="P-loop containing nucleoside triphosphate hydrolases"/>
    <property type="match status" value="1"/>
</dbReference>
<comment type="caution">
    <text evidence="8">The sequence shown here is derived from an EMBL/GenBank/DDBJ whole genome shotgun (WGS) entry which is preliminary data.</text>
</comment>
<accession>A0A1H2Y1H0</accession>
<dbReference type="PANTHER" id="PTHR42755">
    <property type="entry name" value="3-DEOXY-MANNO-OCTULOSONATE CYTIDYLYLTRANSFERASE"/>
    <property type="match status" value="1"/>
</dbReference>
<evidence type="ECO:0000256" key="1">
    <source>
        <dbReference type="ARBA" id="ARBA00022679"/>
    </source>
</evidence>
<evidence type="ECO:0000313" key="8">
    <source>
        <dbReference type="EMBL" id="SDW98901.1"/>
    </source>
</evidence>
<keyword evidence="1 2" id="KW-0808">Transferase</keyword>
<keyword evidence="6" id="KW-0812">Transmembrane</keyword>
<sequence>MYYIYNFLATVLFIFVILPYFTWRYFREKGFPRRFRQSMGFIRDEEIAAVAHKNCIWIHGASVGEIVATSPLVKEIRKAMPDAKILVSAVTTGGYNMAHQIIPEADAIIYFPLDLPFVSESFVKRIMPRIFMPVETELWPNFLRAIKLRRIPVMMVNGRISDKSVKSYRYLFGILADMMGSVTRFCMQSSIDAEYIQHLGAEKRRIFVTGNTKFDQTYAEVTPEDLHQYKEELGIEDDYPVIVAGSTHPTEEDTLFQSFLDIRKEFPRARLIVAPRKPGRIHEISRLADKYGLTLGLRSVLKEMDGPRPRYSVVLIDTIGELGRIYAVGDAVFVGGSLIDHGGHNVLEPAAHAKPIIVGPSMSNFKDSFALLSKVGACVQIRDGQEMTAMFLKIFKDDALRKKMGDASLQVIRENRGAAVRTIGYLKELLELTATESMVNTHYKINTRNINDEVSPRMRPGDAVTQYLIQLSHGEDNGILDWCVLSFLRILSVLYEAGVRLKLFCYNAGIVPRTRLDCCVISIGNITVGGTGKTPTAQKVALMIQKLGYRVVILNRGYRSHWEEKIGVVSDGKKIYMTAYEAGDEAFLMAKQLPGIPVVIGKERAITGQFAVDKFKAEVIILDDGYQHWQLYRDLDVVLVDTLNMFGNGCILPRGTLREPLCNLSRAGLFLLTKCDQSSPISRATLCDTLHKYAPAAPIVESIHKPCDYIEIADWYKNDMSKALPLEALRGKHVMVFSAIGNPSSFEQTMTAEGLNIVEAIRYPDHHDYGMVEMQYIMERAISRGVKALVTTGKDAVKIPTEFIYLHRDVPLYILDMEIQITSGEEAFADTIKAAIKKEKASK</sequence>
<evidence type="ECO:0000256" key="5">
    <source>
        <dbReference type="PIRSR" id="PIRSR639901-2"/>
    </source>
</evidence>
<dbReference type="InterPro" id="IPR038107">
    <property type="entry name" value="Glycos_transf_N_sf"/>
</dbReference>
<evidence type="ECO:0000313" key="9">
    <source>
        <dbReference type="Proteomes" id="UP000182379"/>
    </source>
</evidence>
<comment type="catalytic activity">
    <reaction evidence="2">
        <text>a lipid A disaccharide + ATP = a lipid IVA + ADP + H(+)</text>
        <dbReference type="Rhea" id="RHEA:67840"/>
        <dbReference type="ChEBI" id="CHEBI:15378"/>
        <dbReference type="ChEBI" id="CHEBI:30616"/>
        <dbReference type="ChEBI" id="CHEBI:176343"/>
        <dbReference type="ChEBI" id="CHEBI:176425"/>
        <dbReference type="ChEBI" id="CHEBI:456216"/>
        <dbReference type="EC" id="2.7.1.130"/>
    </reaction>
</comment>
<dbReference type="RefSeq" id="WP_074706484.1">
    <property type="nucleotide sequence ID" value="NZ_FNOP01000010.1"/>
</dbReference>
<comment type="similarity">
    <text evidence="2">Belongs to the LpxK family.</text>
</comment>
<keyword evidence="2" id="KW-0443">Lipid metabolism</keyword>
<dbReference type="AlphaFoldDB" id="A0A1H2Y1H0"/>
<keyword evidence="2" id="KW-0067">ATP-binding</keyword>
<evidence type="ECO:0000256" key="6">
    <source>
        <dbReference type="SAM" id="Phobius"/>
    </source>
</evidence>
<dbReference type="GO" id="GO:0009245">
    <property type="term" value="P:lipid A biosynthetic process"/>
    <property type="evidence" value="ECO:0007669"/>
    <property type="project" value="UniProtKB-UniRule"/>
</dbReference>
<keyword evidence="6" id="KW-1133">Transmembrane helix</keyword>
<dbReference type="EMBL" id="FNOP01000010">
    <property type="protein sequence ID" value="SDW98901.1"/>
    <property type="molecule type" value="Genomic_DNA"/>
</dbReference>
<dbReference type="Gene3D" id="3.40.50.11720">
    <property type="entry name" value="3-Deoxy-D-manno-octulosonic-acid transferase, N-terminal domain"/>
    <property type="match status" value="1"/>
</dbReference>
<dbReference type="HAMAP" id="MF_00409">
    <property type="entry name" value="LpxK"/>
    <property type="match status" value="1"/>
</dbReference>
<comment type="function">
    <text evidence="2">Transfers the gamma-phosphate of ATP to the 4'-position of a tetraacyldisaccharide 1-phosphate intermediate (termed DS-1-P) to form tetraacyldisaccharide 1,4'-bis-phosphate (lipid IVA).</text>
</comment>
<keyword evidence="6" id="KW-0472">Membrane</keyword>
<dbReference type="InterPro" id="IPR027417">
    <property type="entry name" value="P-loop_NTPase"/>
</dbReference>
<dbReference type="GO" id="GO:0005886">
    <property type="term" value="C:plasma membrane"/>
    <property type="evidence" value="ECO:0007669"/>
    <property type="project" value="TreeGrafter"/>
</dbReference>
<gene>
    <name evidence="2" type="primary">lpxK</name>
    <name evidence="8" type="ORF">SAMN05216495_11019</name>
</gene>
<dbReference type="UniPathway" id="UPA00359">
    <property type="reaction ID" value="UER00482"/>
</dbReference>
<feature type="transmembrane region" description="Helical" evidence="6">
    <location>
        <begin position="6"/>
        <end position="26"/>
    </location>
</feature>
<feature type="site" description="Transition state stabilizer" evidence="5">
    <location>
        <position position="213"/>
    </location>
</feature>
<keyword evidence="2 8" id="KW-0418">Kinase</keyword>
<dbReference type="Pfam" id="PF02606">
    <property type="entry name" value="LpxK"/>
    <property type="match status" value="1"/>
</dbReference>
<dbReference type="InterPro" id="IPR007507">
    <property type="entry name" value="Glycos_transf_N"/>
</dbReference>
<feature type="binding site" evidence="2">
    <location>
        <begin position="527"/>
        <end position="534"/>
    </location>
    <ligand>
        <name>ATP</name>
        <dbReference type="ChEBI" id="CHEBI:30616"/>
    </ligand>
</feature>
<dbReference type="Pfam" id="PF04413">
    <property type="entry name" value="Glycos_transf_N"/>
    <property type="match status" value="1"/>
</dbReference>
<organism evidence="8 9">
    <name type="scientific">Acidaminococcus fermentans</name>
    <dbReference type="NCBI Taxonomy" id="905"/>
    <lineage>
        <taxon>Bacteria</taxon>
        <taxon>Bacillati</taxon>
        <taxon>Bacillota</taxon>
        <taxon>Negativicutes</taxon>
        <taxon>Acidaminococcales</taxon>
        <taxon>Acidaminococcaceae</taxon>
        <taxon>Acidaminococcus</taxon>
    </lineage>
</organism>
<keyword evidence="2" id="KW-0547">Nucleotide-binding</keyword>
<dbReference type="NCBIfam" id="TIGR00682">
    <property type="entry name" value="lpxK"/>
    <property type="match status" value="1"/>
</dbReference>
<protein>
    <recommendedName>
        <fullName evidence="2 3">Tetraacyldisaccharide 4'-kinase</fullName>
        <ecNumber evidence="2 3">2.7.1.130</ecNumber>
    </recommendedName>
    <alternativeName>
        <fullName evidence="2">Lipid A 4'-kinase</fullName>
    </alternativeName>
</protein>
<evidence type="ECO:0000256" key="2">
    <source>
        <dbReference type="HAMAP-Rule" id="MF_00409"/>
    </source>
</evidence>
<name>A0A1H2Y1H0_ACIFE</name>
<keyword evidence="2" id="KW-0444">Lipid biosynthesis</keyword>